<dbReference type="InterPro" id="IPR000477">
    <property type="entry name" value="RT_dom"/>
</dbReference>
<evidence type="ECO:0000313" key="5">
    <source>
        <dbReference type="Proteomes" id="UP001165121"/>
    </source>
</evidence>
<dbReference type="Gene3D" id="3.30.420.10">
    <property type="entry name" value="Ribonuclease H-like superfamily/Ribonuclease H"/>
    <property type="match status" value="1"/>
</dbReference>
<name>A0A9W6TV53_9STRA</name>
<evidence type="ECO:0000256" key="1">
    <source>
        <dbReference type="SAM" id="MobiDB-lite"/>
    </source>
</evidence>
<dbReference type="AlphaFoldDB" id="A0A9W6TV53"/>
<dbReference type="Pfam" id="PF00078">
    <property type="entry name" value="RVT_1"/>
    <property type="match status" value="1"/>
</dbReference>
<dbReference type="Proteomes" id="UP001165121">
    <property type="component" value="Unassembled WGS sequence"/>
</dbReference>
<sequence length="1066" mass="120150">MLEAAKEICKENGELTEAQVLLLDFAKAYDSLDRDYLMAILKAKGFPPKWCNIIRATHTNTTVQFLANGHLSDKVVVTSGIRQGCPLAPLLFIIAVDLLYDVIEGMEELEGIQLGGSLTKQPLKVAGYADDTAIYVAHRNMQKKVIEAVHQFSAISGLKLNVQKSAAIDIGCNRREETEEGDDEQLEDAGQTPMREEADTTVIEPTDTVRYLGHIAGSGDTAEEAWEKAFAALRVRLVLAEAKTNSVQQRAAIAAAIIIPKMLYVARHAWPTEEIVKKADLCIRHYVWKSKFSVPDRSPAGWIQSAVAGQNPRHGGIGVPNIKVELMALSASMVGTWALTQNEQLQRLGDILQTRDTGSADWLVPMKGTPKQETLDTIWATGRPWVELQLHEGQRHAHENGEELTEIRGALRASKGVTTRWTNAGLHVLCEGEARQLLAKRRNRRYAERGECRVDAIAEVPLQQIWLGSSQGIQHTWKECVKLLKTVRGLKVTDVLSFGIAEDGGVIFHPQTHSMPMESRVAHVFREVCLNMVANYPELLFNRPQQNVLQVKHRSEDPHHVFLLDRGNGVQIDHSWGSELTRLPWDRSQESAEQACARFLGVGELTVWIAPHPWLQRCLPIWAGKRRWTQNRKQYKKLMNKDRRKAAEEALQRVQRKLEQGHEQVAKALKCLSWTQIQRMEGVTPYQTQNIIKLKLNRLKMWAGAEHGYGCTVGGCKRDESQGTLHVAWTCKEAEEFWNRFLEGWRLGTEESIGRDQERARAVPDIFGFKMRLIPAWLTRWGRHTKFEKWDLLTEVTQDLWQIGVAVTLTHIWRRNVERVHPDGRKEQIVREASTGAHSGVLEAMTRYRMGLFPLTAETEPKLRVTDFILKMRRLGSMDRRSCNGSNTLTTGSAVGFFDGGSRGNPGPGGSGSVIVDVGAEAASARPRWAATTALGKSTTTNNEAEFIGLHRVLARAVARDITGIFIVGDSAMILRMMRNRTEPKSVKMRHWYRICRRLADICRVSGWSHHYRRHNKMADWLANVAMDTRRSVMVELAEDGAAQALRRGLEERVYGDIQQWLEEKG</sequence>
<dbReference type="SUPFAM" id="SSF56672">
    <property type="entry name" value="DNA/RNA polymerases"/>
    <property type="match status" value="1"/>
</dbReference>
<dbReference type="PROSITE" id="PS50878">
    <property type="entry name" value="RT_POL"/>
    <property type="match status" value="1"/>
</dbReference>
<keyword evidence="5" id="KW-1185">Reference proteome</keyword>
<organism evidence="4 5">
    <name type="scientific">Phytophthora fragariaefolia</name>
    <dbReference type="NCBI Taxonomy" id="1490495"/>
    <lineage>
        <taxon>Eukaryota</taxon>
        <taxon>Sar</taxon>
        <taxon>Stramenopiles</taxon>
        <taxon>Oomycota</taxon>
        <taxon>Peronosporomycetes</taxon>
        <taxon>Peronosporales</taxon>
        <taxon>Peronosporaceae</taxon>
        <taxon>Phytophthora</taxon>
    </lineage>
</organism>
<dbReference type="PROSITE" id="PS50879">
    <property type="entry name" value="RNASE_H_1"/>
    <property type="match status" value="1"/>
</dbReference>
<protein>
    <submittedName>
        <fullName evidence="4">Unnamed protein product</fullName>
    </submittedName>
</protein>
<dbReference type="EMBL" id="BSXT01000173">
    <property type="protein sequence ID" value="GMF19805.1"/>
    <property type="molecule type" value="Genomic_DNA"/>
</dbReference>
<feature type="region of interest" description="Disordered" evidence="1">
    <location>
        <begin position="173"/>
        <end position="197"/>
    </location>
</feature>
<dbReference type="PANTHER" id="PTHR31635:SF196">
    <property type="entry name" value="REVERSE TRANSCRIPTASE DOMAIN-CONTAINING PROTEIN-RELATED"/>
    <property type="match status" value="1"/>
</dbReference>
<dbReference type="InterPro" id="IPR036397">
    <property type="entry name" value="RNaseH_sf"/>
</dbReference>
<feature type="domain" description="RNase H type-1" evidence="3">
    <location>
        <begin position="890"/>
        <end position="1028"/>
    </location>
</feature>
<proteinExistence type="predicted"/>
<dbReference type="InterPro" id="IPR012337">
    <property type="entry name" value="RNaseH-like_sf"/>
</dbReference>
<feature type="compositionally biased region" description="Acidic residues" evidence="1">
    <location>
        <begin position="178"/>
        <end position="187"/>
    </location>
</feature>
<dbReference type="GO" id="GO:0003676">
    <property type="term" value="F:nucleic acid binding"/>
    <property type="evidence" value="ECO:0007669"/>
    <property type="project" value="InterPro"/>
</dbReference>
<comment type="caution">
    <text evidence="4">The sequence shown here is derived from an EMBL/GenBank/DDBJ whole genome shotgun (WGS) entry which is preliminary data.</text>
</comment>
<reference evidence="4" key="1">
    <citation type="submission" date="2023-04" db="EMBL/GenBank/DDBJ databases">
        <title>Phytophthora fragariaefolia NBRC 109709.</title>
        <authorList>
            <person name="Ichikawa N."/>
            <person name="Sato H."/>
            <person name="Tonouchi N."/>
        </authorList>
    </citation>
    <scope>NUCLEOTIDE SEQUENCE</scope>
    <source>
        <strain evidence="4">NBRC 109709</strain>
    </source>
</reference>
<accession>A0A9W6TV53</accession>
<dbReference type="GO" id="GO:0004523">
    <property type="term" value="F:RNA-DNA hybrid ribonuclease activity"/>
    <property type="evidence" value="ECO:0007669"/>
    <property type="project" value="InterPro"/>
</dbReference>
<evidence type="ECO:0000259" key="2">
    <source>
        <dbReference type="PROSITE" id="PS50878"/>
    </source>
</evidence>
<feature type="domain" description="Reverse transcriptase" evidence="2">
    <location>
        <begin position="1"/>
        <end position="216"/>
    </location>
</feature>
<dbReference type="InterPro" id="IPR002156">
    <property type="entry name" value="RNaseH_domain"/>
</dbReference>
<evidence type="ECO:0000259" key="3">
    <source>
        <dbReference type="PROSITE" id="PS50879"/>
    </source>
</evidence>
<gene>
    <name evidence="4" type="ORF">Pfra01_000218600</name>
</gene>
<dbReference type="PANTHER" id="PTHR31635">
    <property type="entry name" value="REVERSE TRANSCRIPTASE DOMAIN-CONTAINING PROTEIN-RELATED"/>
    <property type="match status" value="1"/>
</dbReference>
<dbReference type="InterPro" id="IPR043502">
    <property type="entry name" value="DNA/RNA_pol_sf"/>
</dbReference>
<dbReference type="OrthoDB" id="129511at2759"/>
<dbReference type="SUPFAM" id="SSF53098">
    <property type="entry name" value="Ribonuclease H-like"/>
    <property type="match status" value="1"/>
</dbReference>
<dbReference type="Pfam" id="PF13456">
    <property type="entry name" value="RVT_3"/>
    <property type="match status" value="1"/>
</dbReference>
<evidence type="ECO:0000313" key="4">
    <source>
        <dbReference type="EMBL" id="GMF19805.1"/>
    </source>
</evidence>